<dbReference type="EMBL" id="JARBDR010000342">
    <property type="protein sequence ID" value="KAJ8314169.1"/>
    <property type="molecule type" value="Genomic_DNA"/>
</dbReference>
<evidence type="ECO:0000313" key="2">
    <source>
        <dbReference type="Proteomes" id="UP001217089"/>
    </source>
</evidence>
<proteinExistence type="predicted"/>
<comment type="caution">
    <text evidence="1">The sequence shown here is derived from an EMBL/GenBank/DDBJ whole genome shotgun (WGS) entry which is preliminary data.</text>
</comment>
<accession>A0ABQ9F9X9</accession>
<name>A0ABQ9F9X9_TEGGR</name>
<keyword evidence="2" id="KW-1185">Reference proteome</keyword>
<protein>
    <submittedName>
        <fullName evidence="1">Uncharacterized protein</fullName>
    </submittedName>
</protein>
<dbReference type="Proteomes" id="UP001217089">
    <property type="component" value="Unassembled WGS sequence"/>
</dbReference>
<sequence>MKTICFMSLLDLFKDVRFKFRKKWKCANCFRSLIKCEIKTRKSPGNVDDNKTLIRKLKKTFGTCERNSCGT</sequence>
<evidence type="ECO:0000313" key="1">
    <source>
        <dbReference type="EMBL" id="KAJ8314169.1"/>
    </source>
</evidence>
<reference evidence="1 2" key="1">
    <citation type="submission" date="2022-12" db="EMBL/GenBank/DDBJ databases">
        <title>Chromosome-level genome of Tegillarca granosa.</title>
        <authorList>
            <person name="Kim J."/>
        </authorList>
    </citation>
    <scope>NUCLEOTIDE SEQUENCE [LARGE SCALE GENOMIC DNA]</scope>
    <source>
        <strain evidence="1">Teg-2019</strain>
        <tissue evidence="1">Adductor muscle</tissue>
    </source>
</reference>
<organism evidence="1 2">
    <name type="scientific">Tegillarca granosa</name>
    <name type="common">Malaysian cockle</name>
    <name type="synonym">Anadara granosa</name>
    <dbReference type="NCBI Taxonomy" id="220873"/>
    <lineage>
        <taxon>Eukaryota</taxon>
        <taxon>Metazoa</taxon>
        <taxon>Spiralia</taxon>
        <taxon>Lophotrochozoa</taxon>
        <taxon>Mollusca</taxon>
        <taxon>Bivalvia</taxon>
        <taxon>Autobranchia</taxon>
        <taxon>Pteriomorphia</taxon>
        <taxon>Arcoida</taxon>
        <taxon>Arcoidea</taxon>
        <taxon>Arcidae</taxon>
        <taxon>Tegillarca</taxon>
    </lineage>
</organism>
<gene>
    <name evidence="1" type="ORF">KUTeg_008730</name>
</gene>